<reference evidence="6" key="1">
    <citation type="submission" date="2017-02" db="UniProtKB">
        <authorList>
            <consortium name="WormBaseParasite"/>
        </authorList>
    </citation>
    <scope>IDENTIFICATION</scope>
</reference>
<dbReference type="Proteomes" id="UP000038045">
    <property type="component" value="Unplaced"/>
</dbReference>
<keyword evidence="3" id="KW-0482">Metalloprotease</keyword>
<evidence type="ECO:0000259" key="4">
    <source>
        <dbReference type="PROSITE" id="PS51864"/>
    </source>
</evidence>
<dbReference type="GO" id="GO:0006508">
    <property type="term" value="P:proteolysis"/>
    <property type="evidence" value="ECO:0007669"/>
    <property type="project" value="UniProtKB-KW"/>
</dbReference>
<dbReference type="InterPro" id="IPR001506">
    <property type="entry name" value="Peptidase_M12A"/>
</dbReference>
<dbReference type="InterPro" id="IPR006026">
    <property type="entry name" value="Peptidase_Metallo"/>
</dbReference>
<keyword evidence="3" id="KW-0862">Zinc</keyword>
<dbReference type="PROSITE" id="PS51864">
    <property type="entry name" value="ASTACIN"/>
    <property type="match status" value="1"/>
</dbReference>
<evidence type="ECO:0000313" key="5">
    <source>
        <dbReference type="Proteomes" id="UP000038045"/>
    </source>
</evidence>
<dbReference type="GO" id="GO:0008270">
    <property type="term" value="F:zinc ion binding"/>
    <property type="evidence" value="ECO:0007669"/>
    <property type="project" value="InterPro"/>
</dbReference>
<dbReference type="EC" id="3.4.24.-" evidence="3"/>
<dbReference type="GO" id="GO:0004222">
    <property type="term" value="F:metalloendopeptidase activity"/>
    <property type="evidence" value="ECO:0007669"/>
    <property type="project" value="UniProtKB-UniRule"/>
</dbReference>
<dbReference type="SMART" id="SM00235">
    <property type="entry name" value="ZnMc"/>
    <property type="match status" value="1"/>
</dbReference>
<feature type="domain" description="Peptidase M12A" evidence="4">
    <location>
        <begin position="22"/>
        <end position="221"/>
    </location>
</feature>
<dbReference type="Pfam" id="PF01400">
    <property type="entry name" value="Astacin"/>
    <property type="match status" value="1"/>
</dbReference>
<dbReference type="PRINTS" id="PR00480">
    <property type="entry name" value="ASTACIN"/>
</dbReference>
<dbReference type="WBParaSite" id="PTRK_0000434700.1">
    <property type="protein sequence ID" value="PTRK_0000434700.1"/>
    <property type="gene ID" value="PTRK_0000434700"/>
</dbReference>
<keyword evidence="1" id="KW-1015">Disulfide bond</keyword>
<name>A0A0N4ZAB2_PARTI</name>
<keyword evidence="3" id="KW-0645">Protease</keyword>
<dbReference type="InterPro" id="IPR024079">
    <property type="entry name" value="MetalloPept_cat_dom_sf"/>
</dbReference>
<keyword evidence="3" id="KW-0479">Metal-binding</keyword>
<evidence type="ECO:0000256" key="3">
    <source>
        <dbReference type="RuleBase" id="RU361183"/>
    </source>
</evidence>
<dbReference type="Gene3D" id="3.40.390.10">
    <property type="entry name" value="Collagenase (Catalytic Domain)"/>
    <property type="match status" value="1"/>
</dbReference>
<comment type="caution">
    <text evidence="2">Lacks conserved residue(s) required for the propagation of feature annotation.</text>
</comment>
<dbReference type="AlphaFoldDB" id="A0A0N4ZAB2"/>
<evidence type="ECO:0000256" key="2">
    <source>
        <dbReference type="PROSITE-ProRule" id="PRU01211"/>
    </source>
</evidence>
<dbReference type="PANTHER" id="PTHR10127:SF802">
    <property type="entry name" value="ZINC METALLOPROTEINASE NAS-10"/>
    <property type="match status" value="1"/>
</dbReference>
<comment type="cofactor">
    <cofactor evidence="3">
        <name>Zn(2+)</name>
        <dbReference type="ChEBI" id="CHEBI:29105"/>
    </cofactor>
    <text evidence="3">Binds 1 zinc ion per subunit.</text>
</comment>
<dbReference type="STRING" id="131310.A0A0N4ZAB2"/>
<accession>A0A0N4ZAB2</accession>
<dbReference type="PANTHER" id="PTHR10127">
    <property type="entry name" value="DISCOIDIN, CUB, EGF, LAMININ , AND ZINC METALLOPROTEASE DOMAIN CONTAINING"/>
    <property type="match status" value="1"/>
</dbReference>
<keyword evidence="3" id="KW-0378">Hydrolase</keyword>
<protein>
    <recommendedName>
        <fullName evidence="3">Metalloendopeptidase</fullName>
        <ecNumber evidence="3">3.4.24.-</ecNumber>
    </recommendedName>
</protein>
<evidence type="ECO:0000313" key="6">
    <source>
        <dbReference type="WBParaSite" id="PTRK_0000434700.1"/>
    </source>
</evidence>
<sequence>ILENMAIDESYQINDLNEPSKRSIKINDRLNWTLPIPYFVDKQLSDRTIDKVLNYISKHTCVTFQKIDSLNFTLKPLYFRKSDECETTVGRSRLQNYTEIKLTTECSKDFGELAIDVSSILGLHHEHQRIDRGQYIKINFTNVPKGYASQISTKDSEMIYTTFNSSYDYGSIMHFPSVLDGKEVMVSKKSSLYNKMMGQRIGLSFNDFRLINYYYCLRNCSEYKIECKNSGYKDWKTCTRCICPKGYRDWNCKYIDRHFSYCGSSEIISTNNVTRLQVNGIKKCNYEIKSKIGTNIIINIISVKTKEKEICSQGFGFEIKYLKDKATSGLCLCGTYSYITIVSEGKSVYIEYNGNSKDDKFILDYVDAPSGTTKPSIQDIDAQSIRKKIKMTKRLTKNKKIR</sequence>
<evidence type="ECO:0000256" key="1">
    <source>
        <dbReference type="ARBA" id="ARBA00023157"/>
    </source>
</evidence>
<proteinExistence type="predicted"/>
<organism evidence="5 6">
    <name type="scientific">Parastrongyloides trichosuri</name>
    <name type="common">Possum-specific nematode worm</name>
    <dbReference type="NCBI Taxonomy" id="131310"/>
    <lineage>
        <taxon>Eukaryota</taxon>
        <taxon>Metazoa</taxon>
        <taxon>Ecdysozoa</taxon>
        <taxon>Nematoda</taxon>
        <taxon>Chromadorea</taxon>
        <taxon>Rhabditida</taxon>
        <taxon>Tylenchina</taxon>
        <taxon>Panagrolaimomorpha</taxon>
        <taxon>Strongyloidoidea</taxon>
        <taxon>Strongyloididae</taxon>
        <taxon>Parastrongyloides</taxon>
    </lineage>
</organism>
<dbReference type="SUPFAM" id="SSF55486">
    <property type="entry name" value="Metalloproteases ('zincins'), catalytic domain"/>
    <property type="match status" value="1"/>
</dbReference>
<keyword evidence="5" id="KW-1185">Reference proteome</keyword>